<dbReference type="AlphaFoldDB" id="A0A8S1CK88"/>
<dbReference type="EMBL" id="CADEPI010000039">
    <property type="protein sequence ID" value="CAB3368682.1"/>
    <property type="molecule type" value="Genomic_DNA"/>
</dbReference>
<feature type="repeat" description="ANK" evidence="3">
    <location>
        <begin position="163"/>
        <end position="195"/>
    </location>
</feature>
<dbReference type="Gene3D" id="1.25.40.20">
    <property type="entry name" value="Ankyrin repeat-containing domain"/>
    <property type="match status" value="3"/>
</dbReference>
<sequence>MTFTEISPLTNSGLEANFKSFPAFFKLQNLGLPLLCSAAKIADADVCRRLLDEGADLDATDSGTTALHYAAMNKRHGEALVELLVSWGLRVDQKDVLDEEPIHFALRAKNFQVAKLLLELKYTADGEQRRNNLLHFCIKEQNLSAAKDVFEFDKTMLQERGKYGKTAFHLAAEFSDLQMCKWLVGQGANPKELDAKNKASAMHFAAFNMAHGADLTLFLVSFRLNMNHRDRFDETPLHYALKTGNLAAAEQLLVFGASLDVLRSNENLLLYSVVANRLPSASFVYQKKPHLLHGTDDTARNALHFAAEFSDLETCRWLLDQGVDLHAVENNGLSVLHFTGYNFPFGSELVEFLVSRGLDVNGRESEAHRTPLHCALEYGNTGVAAELVRLGARLDVRLAEMDLLHFCVDSASMAGARFVHQHCPELVRAGKDALHCAVRKANLDLCRWLVESGADPHALADNGASLLDYFDPGDLQNECKSYLSSLGVCRS</sequence>
<dbReference type="Pfam" id="PF13637">
    <property type="entry name" value="Ank_4"/>
    <property type="match status" value="1"/>
</dbReference>
<accession>A0A8S1CK88</accession>
<comment type="caution">
    <text evidence="4">The sequence shown here is derived from an EMBL/GenBank/DDBJ whole genome shotgun (WGS) entry which is preliminary data.</text>
</comment>
<dbReference type="PROSITE" id="PS50088">
    <property type="entry name" value="ANK_REPEAT"/>
    <property type="match status" value="7"/>
</dbReference>
<dbReference type="InterPro" id="IPR002110">
    <property type="entry name" value="Ankyrin_rpt"/>
</dbReference>
<feature type="repeat" description="ANK" evidence="3">
    <location>
        <begin position="367"/>
        <end position="399"/>
    </location>
</feature>
<evidence type="ECO:0000313" key="5">
    <source>
        <dbReference type="Proteomes" id="UP000494165"/>
    </source>
</evidence>
<evidence type="ECO:0000256" key="2">
    <source>
        <dbReference type="ARBA" id="ARBA00023043"/>
    </source>
</evidence>
<keyword evidence="2 3" id="KW-0040">ANK repeat</keyword>
<keyword evidence="1" id="KW-0677">Repeat</keyword>
<dbReference type="SMART" id="SM00248">
    <property type="entry name" value="ANK"/>
    <property type="match status" value="11"/>
</dbReference>
<reference evidence="4 5" key="1">
    <citation type="submission" date="2020-04" db="EMBL/GenBank/DDBJ databases">
        <authorList>
            <person name="Alioto T."/>
            <person name="Alioto T."/>
            <person name="Gomez Garrido J."/>
        </authorList>
    </citation>
    <scope>NUCLEOTIDE SEQUENCE [LARGE SCALE GENOMIC DNA]</scope>
</reference>
<gene>
    <name evidence="4" type="ORF">CLODIP_2_CD00869</name>
</gene>
<dbReference type="Proteomes" id="UP000494165">
    <property type="component" value="Unassembled WGS sequence"/>
</dbReference>
<dbReference type="Pfam" id="PF00023">
    <property type="entry name" value="Ank"/>
    <property type="match status" value="1"/>
</dbReference>
<proteinExistence type="predicted"/>
<name>A0A8S1CK88_9INSE</name>
<feature type="repeat" description="ANK" evidence="3">
    <location>
        <begin position="30"/>
        <end position="62"/>
    </location>
</feature>
<dbReference type="PANTHER" id="PTHR24123">
    <property type="entry name" value="ANKYRIN REPEAT-CONTAINING"/>
    <property type="match status" value="1"/>
</dbReference>
<feature type="repeat" description="ANK" evidence="3">
    <location>
        <begin position="232"/>
        <end position="264"/>
    </location>
</feature>
<organism evidence="4 5">
    <name type="scientific">Cloeon dipterum</name>
    <dbReference type="NCBI Taxonomy" id="197152"/>
    <lineage>
        <taxon>Eukaryota</taxon>
        <taxon>Metazoa</taxon>
        <taxon>Ecdysozoa</taxon>
        <taxon>Arthropoda</taxon>
        <taxon>Hexapoda</taxon>
        <taxon>Insecta</taxon>
        <taxon>Pterygota</taxon>
        <taxon>Palaeoptera</taxon>
        <taxon>Ephemeroptera</taxon>
        <taxon>Pisciforma</taxon>
        <taxon>Baetidae</taxon>
        <taxon>Cloeon</taxon>
    </lineage>
</organism>
<feature type="repeat" description="ANK" evidence="3">
    <location>
        <begin position="62"/>
        <end position="96"/>
    </location>
</feature>
<dbReference type="PANTHER" id="PTHR24123:SF33">
    <property type="entry name" value="PROTEIN HOS4"/>
    <property type="match status" value="1"/>
</dbReference>
<dbReference type="SUPFAM" id="SSF48403">
    <property type="entry name" value="Ankyrin repeat"/>
    <property type="match status" value="2"/>
</dbReference>
<keyword evidence="5" id="KW-1185">Reference proteome</keyword>
<evidence type="ECO:0000256" key="3">
    <source>
        <dbReference type="PROSITE-ProRule" id="PRU00023"/>
    </source>
</evidence>
<dbReference type="InterPro" id="IPR036770">
    <property type="entry name" value="Ankyrin_rpt-contain_sf"/>
</dbReference>
<feature type="repeat" description="ANK" evidence="3">
    <location>
        <begin position="298"/>
        <end position="330"/>
    </location>
</feature>
<dbReference type="Pfam" id="PF12796">
    <property type="entry name" value="Ank_2"/>
    <property type="match status" value="3"/>
</dbReference>
<protein>
    <submittedName>
        <fullName evidence="4">Uncharacterized protein</fullName>
    </submittedName>
</protein>
<dbReference type="InterPro" id="IPR051165">
    <property type="entry name" value="Multifunctional_ANK_Repeat"/>
</dbReference>
<evidence type="ECO:0000256" key="1">
    <source>
        <dbReference type="ARBA" id="ARBA00022737"/>
    </source>
</evidence>
<feature type="repeat" description="ANK" evidence="3">
    <location>
        <begin position="429"/>
        <end position="461"/>
    </location>
</feature>
<dbReference type="OrthoDB" id="194358at2759"/>
<evidence type="ECO:0000313" key="4">
    <source>
        <dbReference type="EMBL" id="CAB3368682.1"/>
    </source>
</evidence>
<dbReference type="PROSITE" id="PS50297">
    <property type="entry name" value="ANK_REP_REGION"/>
    <property type="match status" value="6"/>
</dbReference>